<dbReference type="Proteomes" id="UP000177269">
    <property type="component" value="Unassembled WGS sequence"/>
</dbReference>
<gene>
    <name evidence="1" type="ORF">A3G52_04775</name>
</gene>
<name>A0A1G2P4D5_9BACT</name>
<protein>
    <submittedName>
        <fullName evidence="1">Uncharacterized protein</fullName>
    </submittedName>
</protein>
<dbReference type="EMBL" id="MHSK01000011">
    <property type="protein sequence ID" value="OHA42492.1"/>
    <property type="molecule type" value="Genomic_DNA"/>
</dbReference>
<proteinExistence type="predicted"/>
<evidence type="ECO:0000313" key="2">
    <source>
        <dbReference type="Proteomes" id="UP000177269"/>
    </source>
</evidence>
<comment type="caution">
    <text evidence="1">The sequence shown here is derived from an EMBL/GenBank/DDBJ whole genome shotgun (WGS) entry which is preliminary data.</text>
</comment>
<accession>A0A1G2P4D5</accession>
<dbReference type="AlphaFoldDB" id="A0A1G2P4D5"/>
<sequence>MPEKLKIEWSGDEEQPRMEETRRWIGKMADENKREINEKGYARYIKLMPELDEALEESLKQN</sequence>
<organism evidence="1 2">
    <name type="scientific">Candidatus Taylorbacteria bacterium RIFCSPLOWO2_12_FULL_43_20</name>
    <dbReference type="NCBI Taxonomy" id="1802332"/>
    <lineage>
        <taxon>Bacteria</taxon>
        <taxon>Candidatus Tayloriibacteriota</taxon>
    </lineage>
</organism>
<reference evidence="1 2" key="1">
    <citation type="journal article" date="2016" name="Nat. Commun.">
        <title>Thousands of microbial genomes shed light on interconnected biogeochemical processes in an aquifer system.</title>
        <authorList>
            <person name="Anantharaman K."/>
            <person name="Brown C.T."/>
            <person name="Hug L.A."/>
            <person name="Sharon I."/>
            <person name="Castelle C.J."/>
            <person name="Probst A.J."/>
            <person name="Thomas B.C."/>
            <person name="Singh A."/>
            <person name="Wilkins M.J."/>
            <person name="Karaoz U."/>
            <person name="Brodie E.L."/>
            <person name="Williams K.H."/>
            <person name="Hubbard S.S."/>
            <person name="Banfield J.F."/>
        </authorList>
    </citation>
    <scope>NUCLEOTIDE SEQUENCE [LARGE SCALE GENOMIC DNA]</scope>
</reference>
<evidence type="ECO:0000313" key="1">
    <source>
        <dbReference type="EMBL" id="OHA42492.1"/>
    </source>
</evidence>